<dbReference type="AlphaFoldDB" id="A0A8D3BFX3"/>
<dbReference type="InterPro" id="IPR034464">
    <property type="entry name" value="PAR10_RRM1_2"/>
</dbReference>
<dbReference type="GeneTree" id="ENSGT00940000162035"/>
<evidence type="ECO:0000313" key="1">
    <source>
        <dbReference type="Ensembl" id="ENSSMAP00000033573.1"/>
    </source>
</evidence>
<protein>
    <recommendedName>
        <fullName evidence="3">RRM domain-containing protein</fullName>
    </recommendedName>
</protein>
<evidence type="ECO:0008006" key="3">
    <source>
        <dbReference type="Google" id="ProtNLM"/>
    </source>
</evidence>
<dbReference type="SUPFAM" id="SSF54928">
    <property type="entry name" value="RNA-binding domain, RBD"/>
    <property type="match status" value="1"/>
</dbReference>
<dbReference type="InterPro" id="IPR012677">
    <property type="entry name" value="Nucleotide-bd_a/b_plait_sf"/>
</dbReference>
<dbReference type="CDD" id="cd12547">
    <property type="entry name" value="RRM1_2_PAR10"/>
    <property type="match status" value="1"/>
</dbReference>
<dbReference type="GO" id="GO:0003676">
    <property type="term" value="F:nucleic acid binding"/>
    <property type="evidence" value="ECO:0007669"/>
    <property type="project" value="InterPro"/>
</dbReference>
<reference evidence="1" key="1">
    <citation type="submission" date="2023-05" db="EMBL/GenBank/DDBJ databases">
        <title>High-quality long-read genome of Scophthalmus maximus.</title>
        <authorList>
            <person name="Lien S."/>
            <person name="Martinez P."/>
        </authorList>
    </citation>
    <scope>NUCLEOTIDE SEQUENCE [LARGE SCALE GENOMIC DNA]</scope>
</reference>
<accession>A0A8D3BFX3</accession>
<dbReference type="Pfam" id="PF23085">
    <property type="entry name" value="RRM_PARP14_3"/>
    <property type="match status" value="1"/>
</dbReference>
<sequence length="141" mass="15989">MPVESLEERTVEVLQLPEGVDEELLYLYFENKRRSGGGPLVSVEKRGDHATLVFEDADAAAKVLSKEHHVLHNVELSVRRSRPKDPCRLLLRGINPNTVIEMIELYVENMMGLNVTDYSLWPSPERDVILIQLSQPLSKGL</sequence>
<dbReference type="Proteomes" id="UP000694558">
    <property type="component" value="Chromosome 7"/>
</dbReference>
<dbReference type="OMA" id="YLCSEMM"/>
<organism evidence="1 2">
    <name type="scientific">Scophthalmus maximus</name>
    <name type="common">Turbot</name>
    <name type="synonym">Psetta maxima</name>
    <dbReference type="NCBI Taxonomy" id="52904"/>
    <lineage>
        <taxon>Eukaryota</taxon>
        <taxon>Metazoa</taxon>
        <taxon>Chordata</taxon>
        <taxon>Craniata</taxon>
        <taxon>Vertebrata</taxon>
        <taxon>Euteleostomi</taxon>
        <taxon>Actinopterygii</taxon>
        <taxon>Neopterygii</taxon>
        <taxon>Teleostei</taxon>
        <taxon>Neoteleostei</taxon>
        <taxon>Acanthomorphata</taxon>
        <taxon>Carangaria</taxon>
        <taxon>Pleuronectiformes</taxon>
        <taxon>Pleuronectoidei</taxon>
        <taxon>Scophthalmidae</taxon>
        <taxon>Scophthalmus</taxon>
    </lineage>
</organism>
<evidence type="ECO:0000313" key="2">
    <source>
        <dbReference type="Proteomes" id="UP000694558"/>
    </source>
</evidence>
<name>A0A8D3BFX3_SCOMX</name>
<proteinExistence type="predicted"/>
<dbReference type="Ensembl" id="ENSSMAT00000033998.2">
    <property type="protein sequence ID" value="ENSSMAP00000033573.1"/>
    <property type="gene ID" value="ENSSMAG00000020540.2"/>
</dbReference>
<reference evidence="1" key="2">
    <citation type="submission" date="2025-08" db="UniProtKB">
        <authorList>
            <consortium name="Ensembl"/>
        </authorList>
    </citation>
    <scope>IDENTIFICATION</scope>
</reference>
<dbReference type="InterPro" id="IPR035979">
    <property type="entry name" value="RBD_domain_sf"/>
</dbReference>
<dbReference type="Gene3D" id="3.30.70.330">
    <property type="match status" value="1"/>
</dbReference>